<evidence type="ECO:0000313" key="1">
    <source>
        <dbReference type="EMBL" id="QDH90705.1"/>
    </source>
</evidence>
<organism evidence="1">
    <name type="scientific">Leviviridae sp</name>
    <dbReference type="NCBI Taxonomy" id="2027243"/>
    <lineage>
        <taxon>Viruses</taxon>
        <taxon>Riboviria</taxon>
        <taxon>Orthornavirae</taxon>
        <taxon>Lenarviricota</taxon>
        <taxon>Leviviricetes</taxon>
        <taxon>Norzivirales</taxon>
        <taxon>Fiersviridae</taxon>
    </lineage>
</organism>
<reference evidence="1" key="1">
    <citation type="submission" date="2019-05" db="EMBL/GenBank/DDBJ databases">
        <title>Metatranscriptomic reconstruction reveals RNA viruses with the potential to shape carbon cycling in soil.</title>
        <authorList>
            <person name="Starr E.P."/>
            <person name="Nuccio E."/>
            <person name="Pett-Ridge J."/>
            <person name="Banfield J.F."/>
            <person name="Firestone M.K."/>
        </authorList>
    </citation>
    <scope>NUCLEOTIDE SEQUENCE</scope>
    <source>
        <strain evidence="1">H1_Bulk_30_scaffold_157</strain>
    </source>
</reference>
<accession>A0A514DAS0</accession>
<name>A0A514DAS0_9VIRU</name>
<proteinExistence type="predicted"/>
<dbReference type="EMBL" id="MN035732">
    <property type="protein sequence ID" value="QDH90705.1"/>
    <property type="molecule type" value="Genomic_RNA"/>
</dbReference>
<feature type="non-terminal residue" evidence="1">
    <location>
        <position position="1"/>
    </location>
</feature>
<sequence>LMKGGETMLTDPLSVTYDGNAKTLPRVNAARRGTVYKTADGEFTMSIVDLSTRNGAFGTEIKLSRRLPDPTSGNVFDDYRDVTNSFGFVLAFDPTRSEASVDLPKLRTALDSFVNAAMLNRLVAGEK</sequence>
<gene>
    <name evidence="1" type="ORF">H1Bulk30157_000001</name>
</gene>
<protein>
    <submittedName>
        <fullName evidence="1">Uncharacterized protein</fullName>
    </submittedName>
</protein>